<accession>A0A0C7P1D1</accession>
<dbReference type="Pfam" id="PF01266">
    <property type="entry name" value="DAO"/>
    <property type="match status" value="1"/>
</dbReference>
<sequence length="476" mass="52831">MIAVIGGGIVGSLIAREINKYEKDVYLFEAKNGIGMGVTKGNSGIVHGGYDDPPGTLRAELCYMGNRLYDELSKELSIEVLRVGSHVVAFNNEEVSIIDEIEENAINNNVKEYKILDKNEILEMEPLLNQNVLKSFYCPIAGVTEPWEVAMQAARSLEINGGKVFKEKKLVEVNRKNNKYELIFEDASSYLADLVVNACGLYADEVAKLFGDNLPFIFPVKGEYFLFGKDIKYTNSVIFPTPTPLTKGCLVVPTVDGGFLAGPNARGVKSKKDFSTTPEGLLEVKEKSLKLIPSLDFSKNIVKVFAGLRPETQKKDFYIDVGEHGNVIHVSGIRSPGLTAAPAIAKYVVEFLITEKMHIGLRKREDYISHVGKIPHLVETNLNYWEKVIEEDSEAGEMICFCNKVTKKEIKEAIKNGARTVDDIKFATRASFGECQGSFCTSKILKIISEETHISPQDIQQNEKGSWIIASEVRSI</sequence>
<dbReference type="HOGENOM" id="CLU_024775_3_1_0"/>
<protein>
    <submittedName>
        <fullName evidence="3">FAD dependent oxidoreductase</fullName>
    </submittedName>
</protein>
<name>A0A0C7P1D1_DEFTU</name>
<dbReference type="SUPFAM" id="SSF54373">
    <property type="entry name" value="FAD-linked reductases, C-terminal domain"/>
    <property type="match status" value="1"/>
</dbReference>
<feature type="domain" description="FAD dependent oxidoreductase" evidence="1">
    <location>
        <begin position="2"/>
        <end position="350"/>
    </location>
</feature>
<dbReference type="SUPFAM" id="SSF51905">
    <property type="entry name" value="FAD/NAD(P)-binding domain"/>
    <property type="match status" value="1"/>
</dbReference>
<organism evidence="3 4">
    <name type="scientific">Defluviitoga tunisiensis</name>
    <dbReference type="NCBI Taxonomy" id="1006576"/>
    <lineage>
        <taxon>Bacteria</taxon>
        <taxon>Thermotogati</taxon>
        <taxon>Thermotogota</taxon>
        <taxon>Thermotogae</taxon>
        <taxon>Petrotogales</taxon>
        <taxon>Petrotogaceae</taxon>
        <taxon>Defluviitoga</taxon>
    </lineage>
</organism>
<dbReference type="OrthoDB" id="9801699at2"/>
<dbReference type="Proteomes" id="UP000032809">
    <property type="component" value="Chromosome I"/>
</dbReference>
<dbReference type="KEGG" id="dtn:DTL3_0443"/>
<dbReference type="Gene3D" id="3.30.9.10">
    <property type="entry name" value="D-Amino Acid Oxidase, subunit A, domain 2"/>
    <property type="match status" value="1"/>
</dbReference>
<feature type="domain" description="BFD-like [2Fe-2S]-binding" evidence="2">
    <location>
        <begin position="398"/>
        <end position="450"/>
    </location>
</feature>
<dbReference type="STRING" id="1006576.DTL3_0443"/>
<evidence type="ECO:0000313" key="3">
    <source>
        <dbReference type="EMBL" id="CEP77769.1"/>
    </source>
</evidence>
<reference evidence="4" key="1">
    <citation type="submission" date="2014-11" db="EMBL/GenBank/DDBJ databases">
        <authorList>
            <person name="Wibberg D."/>
        </authorList>
    </citation>
    <scope>NUCLEOTIDE SEQUENCE [LARGE SCALE GENOMIC DNA]</scope>
    <source>
        <strain evidence="4">L3</strain>
    </source>
</reference>
<dbReference type="InterPro" id="IPR041854">
    <property type="entry name" value="BFD-like_2Fe2S-bd_dom_sf"/>
</dbReference>
<dbReference type="CDD" id="cd19946">
    <property type="entry name" value="GlpA-like_Fer2_BFD-like"/>
    <property type="match status" value="1"/>
</dbReference>
<dbReference type="AlphaFoldDB" id="A0A0C7P1D1"/>
<evidence type="ECO:0000259" key="1">
    <source>
        <dbReference type="Pfam" id="PF01266"/>
    </source>
</evidence>
<dbReference type="PANTHER" id="PTHR42720">
    <property type="entry name" value="GLYCEROL-3-PHOSPHATE DEHYDROGENASE"/>
    <property type="match status" value="1"/>
</dbReference>
<evidence type="ECO:0000313" key="4">
    <source>
        <dbReference type="Proteomes" id="UP000032809"/>
    </source>
</evidence>
<dbReference type="PATRIC" id="fig|1006576.9.peg.438"/>
<dbReference type="InterPro" id="IPR006076">
    <property type="entry name" value="FAD-dep_OxRdtase"/>
</dbReference>
<dbReference type="EMBL" id="LN824141">
    <property type="protein sequence ID" value="CEP77769.1"/>
    <property type="molecule type" value="Genomic_DNA"/>
</dbReference>
<dbReference type="InterPro" id="IPR007419">
    <property type="entry name" value="BFD-like_2Fe2S-bd_dom"/>
</dbReference>
<dbReference type="InterPro" id="IPR052745">
    <property type="entry name" value="G3P_Oxidase/Oxidoreductase"/>
</dbReference>
<dbReference type="RefSeq" id="WP_052670280.1">
    <property type="nucleotide sequence ID" value="NZ_LN824141.1"/>
</dbReference>
<dbReference type="Gene3D" id="3.50.50.60">
    <property type="entry name" value="FAD/NAD(P)-binding domain"/>
    <property type="match status" value="1"/>
</dbReference>
<keyword evidence="4" id="KW-1185">Reference proteome</keyword>
<proteinExistence type="predicted"/>
<gene>
    <name evidence="3" type="ORF">DTL3_0443</name>
</gene>
<dbReference type="InterPro" id="IPR036188">
    <property type="entry name" value="FAD/NAD-bd_sf"/>
</dbReference>
<dbReference type="Pfam" id="PF04324">
    <property type="entry name" value="Fer2_BFD"/>
    <property type="match status" value="1"/>
</dbReference>
<evidence type="ECO:0000259" key="2">
    <source>
        <dbReference type="Pfam" id="PF04324"/>
    </source>
</evidence>
<dbReference type="PANTHER" id="PTHR42720:SF1">
    <property type="entry name" value="GLYCEROL 3-PHOSPHATE OXIDASE"/>
    <property type="match status" value="1"/>
</dbReference>
<dbReference type="Gene3D" id="1.10.10.1100">
    <property type="entry name" value="BFD-like [2Fe-2S]-binding domain"/>
    <property type="match status" value="1"/>
</dbReference>